<dbReference type="Gene3D" id="1.10.510.10">
    <property type="entry name" value="Transferase(Phosphotransferase) domain 1"/>
    <property type="match status" value="1"/>
</dbReference>
<keyword evidence="2" id="KW-0808">Transferase</keyword>
<comment type="caution">
    <text evidence="2">The sequence shown here is derived from an EMBL/GenBank/DDBJ whole genome shotgun (WGS) entry which is preliminary data.</text>
</comment>
<sequence length="599" mass="67065">MSFATTTTPHDRDQDAAEPHAACPCGNDNVCQCAIAVLRDKGMQALLLASQEDVSDERLRFVPRDSIIQEISPDFISTVLQHISNKDADIASLISKATNRIGPRADCHCKKPFCTGSRVLFASLLFAGLHGILEHFIRAALPAICDSSLWGELTQEKEGLGDGDPIFRQIQELQGDRKDLFFYWMCQLIPLCFVNEEANGQINKLELTGDEWDDPGSSKSNFDKELETNNAAARSGRILPLLAAFEHRDSLCLLFPWAELGDLRNIWQKYSPFRDGGAGQHPHRATWYSPQWLVGECYGIASALADIHGRGDSTPGKRPLMHADIKPDNILGFYNGDSVSLKLADFGHSHILPASSAEVMVSTLVKARSYRAPEYDIRERVTTKYDVWSLGCLFLDFVTWALLGWKGFEEFRERRLNEENDPKADYGSLIEDTFFKRVTGRRSALSLSKFRPGYEPTTSRADSKSSFTKSHTFSLSFQGFSRPVLTRVRDTVTQVRFISVAYSSCCFISSRPFSLSPHLSYHGEAANNGLTKQHMMQLRANSGCDEQISQLLDVVESKMLVSDCDERAWSDAVRDMLSQIPPQRLEAEGNHNSMVLSRK</sequence>
<protein>
    <submittedName>
        <fullName evidence="2">Kinase domain-containing protein</fullName>
    </submittedName>
</protein>
<dbReference type="InterPro" id="IPR000719">
    <property type="entry name" value="Prot_kinase_dom"/>
</dbReference>
<dbReference type="PROSITE" id="PS50011">
    <property type="entry name" value="PROTEIN_KINASE_DOM"/>
    <property type="match status" value="1"/>
</dbReference>
<dbReference type="PANTHER" id="PTHR24359:SF37">
    <property type="entry name" value="PROTEIN KINASE DOMAIN-CONTAINING PROTEIN"/>
    <property type="match status" value="1"/>
</dbReference>
<dbReference type="GeneID" id="92037779"/>
<gene>
    <name evidence="2" type="ORF">PG997_000404</name>
</gene>
<dbReference type="SMART" id="SM00220">
    <property type="entry name" value="S_TKc"/>
    <property type="match status" value="1"/>
</dbReference>
<evidence type="ECO:0000259" key="1">
    <source>
        <dbReference type="PROSITE" id="PS50011"/>
    </source>
</evidence>
<accession>A0ABR1XAR7</accession>
<dbReference type="PANTHER" id="PTHR24359">
    <property type="entry name" value="SERINE/THREONINE-PROTEIN KINASE SBK1"/>
    <property type="match status" value="1"/>
</dbReference>
<keyword evidence="2" id="KW-0418">Kinase</keyword>
<keyword evidence="3" id="KW-1185">Reference proteome</keyword>
<dbReference type="Proteomes" id="UP001433268">
    <property type="component" value="Unassembled WGS sequence"/>
</dbReference>
<evidence type="ECO:0000313" key="2">
    <source>
        <dbReference type="EMBL" id="KAK8093719.1"/>
    </source>
</evidence>
<dbReference type="InterPro" id="IPR011009">
    <property type="entry name" value="Kinase-like_dom_sf"/>
</dbReference>
<feature type="domain" description="Protein kinase" evidence="1">
    <location>
        <begin position="152"/>
        <end position="454"/>
    </location>
</feature>
<dbReference type="EMBL" id="JAQQWN010000002">
    <property type="protein sequence ID" value="KAK8093719.1"/>
    <property type="molecule type" value="Genomic_DNA"/>
</dbReference>
<dbReference type="RefSeq" id="XP_066674492.1">
    <property type="nucleotide sequence ID" value="XM_066804719.1"/>
</dbReference>
<dbReference type="GO" id="GO:0016301">
    <property type="term" value="F:kinase activity"/>
    <property type="evidence" value="ECO:0007669"/>
    <property type="project" value="UniProtKB-KW"/>
</dbReference>
<reference evidence="2 3" key="1">
    <citation type="submission" date="2023-01" db="EMBL/GenBank/DDBJ databases">
        <title>Analysis of 21 Apiospora genomes using comparative genomics revels a genus with tremendous synthesis potential of carbohydrate active enzymes and secondary metabolites.</title>
        <authorList>
            <person name="Sorensen T."/>
        </authorList>
    </citation>
    <scope>NUCLEOTIDE SEQUENCE [LARGE SCALE GENOMIC DNA]</scope>
    <source>
        <strain evidence="2 3">CBS 114990</strain>
    </source>
</reference>
<organism evidence="2 3">
    <name type="scientific">Apiospora hydei</name>
    <dbReference type="NCBI Taxonomy" id="1337664"/>
    <lineage>
        <taxon>Eukaryota</taxon>
        <taxon>Fungi</taxon>
        <taxon>Dikarya</taxon>
        <taxon>Ascomycota</taxon>
        <taxon>Pezizomycotina</taxon>
        <taxon>Sordariomycetes</taxon>
        <taxon>Xylariomycetidae</taxon>
        <taxon>Amphisphaeriales</taxon>
        <taxon>Apiosporaceae</taxon>
        <taxon>Apiospora</taxon>
    </lineage>
</organism>
<dbReference type="Pfam" id="PF00069">
    <property type="entry name" value="Pkinase"/>
    <property type="match status" value="1"/>
</dbReference>
<evidence type="ECO:0000313" key="3">
    <source>
        <dbReference type="Proteomes" id="UP001433268"/>
    </source>
</evidence>
<name>A0ABR1XAR7_9PEZI</name>
<proteinExistence type="predicted"/>
<dbReference type="SUPFAM" id="SSF56112">
    <property type="entry name" value="Protein kinase-like (PK-like)"/>
    <property type="match status" value="1"/>
</dbReference>